<gene>
    <name evidence="2" type="ORF">JDO7802_02178</name>
</gene>
<dbReference type="EMBL" id="CXSU01000012">
    <property type="protein sequence ID" value="CTQ50160.1"/>
    <property type="molecule type" value="Genomic_DNA"/>
</dbReference>
<dbReference type="PROSITE" id="PS50206">
    <property type="entry name" value="RHODANESE_3"/>
    <property type="match status" value="1"/>
</dbReference>
<dbReference type="AlphaFoldDB" id="A0A0M6YJN3"/>
<dbReference type="Gene3D" id="3.40.250.10">
    <property type="entry name" value="Rhodanese-like domain"/>
    <property type="match status" value="1"/>
</dbReference>
<protein>
    <recommendedName>
        <fullName evidence="1">Rhodanese domain-containing protein</fullName>
    </recommendedName>
</protein>
<organism evidence="2 3">
    <name type="scientific">Jannaschia donghaensis</name>
    <dbReference type="NCBI Taxonomy" id="420998"/>
    <lineage>
        <taxon>Bacteria</taxon>
        <taxon>Pseudomonadati</taxon>
        <taxon>Pseudomonadota</taxon>
        <taxon>Alphaproteobacteria</taxon>
        <taxon>Rhodobacterales</taxon>
        <taxon>Roseobacteraceae</taxon>
        <taxon>Jannaschia</taxon>
    </lineage>
</organism>
<dbReference type="Proteomes" id="UP000049222">
    <property type="component" value="Unassembled WGS sequence"/>
</dbReference>
<evidence type="ECO:0000313" key="3">
    <source>
        <dbReference type="Proteomes" id="UP000049222"/>
    </source>
</evidence>
<sequence>MAHLFITPHALAACLHKADAPQIIDLCDAEDAAADARRIPGAIPLALADLERSDLAAGSFVCICQKGGKLSQLGAAILRDRGATASALFGGHLAWVADDLPLTSADALAARWVMPTDPDWAELAALWVLRRLIDRRVPVMPVTRDWLDKAAEVWGARVVPSNVGHLTRLANLTFPIPPHLTDGPDRMVAGRLTHVTSPVQALDLVDDWLAGQDTALDVSV</sequence>
<evidence type="ECO:0000313" key="2">
    <source>
        <dbReference type="EMBL" id="CTQ50160.1"/>
    </source>
</evidence>
<dbReference type="InterPro" id="IPR036873">
    <property type="entry name" value="Rhodanese-like_dom_sf"/>
</dbReference>
<dbReference type="STRING" id="420998.JDO7802_02178"/>
<reference evidence="2 3" key="1">
    <citation type="submission" date="2015-07" db="EMBL/GenBank/DDBJ databases">
        <authorList>
            <person name="Noorani M."/>
        </authorList>
    </citation>
    <scope>NUCLEOTIDE SEQUENCE [LARGE SCALE GENOMIC DNA]</scope>
    <source>
        <strain evidence="2 3">CECT 7802</strain>
    </source>
</reference>
<dbReference type="InterPro" id="IPR001763">
    <property type="entry name" value="Rhodanese-like_dom"/>
</dbReference>
<keyword evidence="3" id="KW-1185">Reference proteome</keyword>
<name>A0A0M6YJN3_9RHOB</name>
<dbReference type="RefSeq" id="WP_055085454.1">
    <property type="nucleotide sequence ID" value="NZ_CXSU01000012.1"/>
</dbReference>
<evidence type="ECO:0000259" key="1">
    <source>
        <dbReference type="PROSITE" id="PS50206"/>
    </source>
</evidence>
<proteinExistence type="predicted"/>
<dbReference type="SUPFAM" id="SSF52821">
    <property type="entry name" value="Rhodanese/Cell cycle control phosphatase"/>
    <property type="match status" value="1"/>
</dbReference>
<feature type="domain" description="Rhodanese" evidence="1">
    <location>
        <begin position="17"/>
        <end position="104"/>
    </location>
</feature>
<dbReference type="OrthoDB" id="9784302at2"/>
<accession>A0A0M6YJN3</accession>